<dbReference type="VEuPathDB" id="AmoebaDB:NAEGRDRAFT_70104"/>
<dbReference type="InterPro" id="IPR036770">
    <property type="entry name" value="Ankyrin_rpt-contain_sf"/>
</dbReference>
<dbReference type="Pfam" id="PF00023">
    <property type="entry name" value="Ank"/>
    <property type="match status" value="1"/>
</dbReference>
<feature type="repeat" description="ANK" evidence="3">
    <location>
        <begin position="167"/>
        <end position="189"/>
    </location>
</feature>
<feature type="compositionally biased region" description="Polar residues" evidence="4">
    <location>
        <begin position="24"/>
        <end position="33"/>
    </location>
</feature>
<evidence type="ECO:0000313" key="5">
    <source>
        <dbReference type="EMBL" id="EFC41974.1"/>
    </source>
</evidence>
<dbReference type="OrthoDB" id="20872at2759"/>
<keyword evidence="2 3" id="KW-0040">ANK repeat</keyword>
<evidence type="ECO:0000256" key="2">
    <source>
        <dbReference type="ARBA" id="ARBA00023043"/>
    </source>
</evidence>
<feature type="repeat" description="ANK" evidence="3">
    <location>
        <begin position="329"/>
        <end position="361"/>
    </location>
</feature>
<dbReference type="InterPro" id="IPR002110">
    <property type="entry name" value="Ankyrin_rpt"/>
</dbReference>
<evidence type="ECO:0000256" key="1">
    <source>
        <dbReference type="ARBA" id="ARBA00022737"/>
    </source>
</evidence>
<dbReference type="RefSeq" id="XP_002674718.1">
    <property type="nucleotide sequence ID" value="XM_002674672.1"/>
</dbReference>
<organism evidence="6">
    <name type="scientific">Naegleria gruberi</name>
    <name type="common">Amoeba</name>
    <dbReference type="NCBI Taxonomy" id="5762"/>
    <lineage>
        <taxon>Eukaryota</taxon>
        <taxon>Discoba</taxon>
        <taxon>Heterolobosea</taxon>
        <taxon>Tetramitia</taxon>
        <taxon>Eutetramitia</taxon>
        <taxon>Vahlkampfiidae</taxon>
        <taxon>Naegleria</taxon>
    </lineage>
</organism>
<dbReference type="Pfam" id="PF12796">
    <property type="entry name" value="Ank_2"/>
    <property type="match status" value="2"/>
</dbReference>
<dbReference type="Gene3D" id="1.25.40.20">
    <property type="entry name" value="Ankyrin repeat-containing domain"/>
    <property type="match status" value="2"/>
</dbReference>
<dbReference type="eggNOG" id="KOG4177">
    <property type="taxonomic scope" value="Eukaryota"/>
</dbReference>
<gene>
    <name evidence="5" type="ORF">NAEGRDRAFT_70104</name>
</gene>
<dbReference type="PROSITE" id="PS50088">
    <property type="entry name" value="ANK_REPEAT"/>
    <property type="match status" value="3"/>
</dbReference>
<keyword evidence="6" id="KW-1185">Reference proteome</keyword>
<dbReference type="SUPFAM" id="SSF48403">
    <property type="entry name" value="Ankyrin repeat"/>
    <property type="match status" value="1"/>
</dbReference>
<dbReference type="KEGG" id="ngr:NAEGRDRAFT_70104"/>
<proteinExistence type="predicted"/>
<evidence type="ECO:0000256" key="4">
    <source>
        <dbReference type="SAM" id="MobiDB-lite"/>
    </source>
</evidence>
<name>D2VME4_NAEGR</name>
<feature type="repeat" description="ANK" evidence="3">
    <location>
        <begin position="132"/>
        <end position="154"/>
    </location>
</feature>
<evidence type="ECO:0000313" key="6">
    <source>
        <dbReference type="Proteomes" id="UP000006671"/>
    </source>
</evidence>
<dbReference type="PANTHER" id="PTHR24198:SF165">
    <property type="entry name" value="ANKYRIN REPEAT-CONTAINING PROTEIN-RELATED"/>
    <property type="match status" value="1"/>
</dbReference>
<dbReference type="EMBL" id="GG738882">
    <property type="protein sequence ID" value="EFC41974.1"/>
    <property type="molecule type" value="Genomic_DNA"/>
</dbReference>
<accession>D2VME4</accession>
<dbReference type="OMA" id="NDHIHIN"/>
<feature type="region of interest" description="Disordered" evidence="4">
    <location>
        <begin position="1"/>
        <end position="36"/>
    </location>
</feature>
<dbReference type="STRING" id="5762.D2VME4"/>
<dbReference type="PANTHER" id="PTHR24198">
    <property type="entry name" value="ANKYRIN REPEAT AND PROTEIN KINASE DOMAIN-CONTAINING PROTEIN"/>
    <property type="match status" value="1"/>
</dbReference>
<dbReference type="AlphaFoldDB" id="D2VME4"/>
<feature type="compositionally biased region" description="Polar residues" evidence="4">
    <location>
        <begin position="1"/>
        <end position="15"/>
    </location>
</feature>
<sequence length="390" mass="43098">MSTPTDRQTAVTTPPNQAPKKRQTQLSAGSSGSADHANIDQLLTKGSIGEDLTNIWSERDLHGHSVLHVASFVGVNNELFDRILQSVKDQSTLKEICNLKSSDEKTALSIACERGHLEIVKKLYDLTDSSNDLYSPIHIAAMNGHTNVVEYLVREKNVDVNSLMNIYGFTPLHLAAQYGRVEMVYYLIDELGAKKDIACTTEGMLPIHTAILNNNVEVLKALVHIHSKEHEVSTVKYYERLSNDHIHINPLLLAIANSHSEEEGVTPETLKASAEMVKFLVNELDADYSLSGNNGISALHMASEVGNCDLINFFVTEKKEKVDQVCDITEDTPLYLAVINCHLDAVKLLVSLGADINAKNRRGNSPLSIAQELSSKHEKFQNINQFLSSQ</sequence>
<dbReference type="InParanoid" id="D2VME4"/>
<dbReference type="GeneID" id="8862667"/>
<evidence type="ECO:0000256" key="3">
    <source>
        <dbReference type="PROSITE-ProRule" id="PRU00023"/>
    </source>
</evidence>
<dbReference type="PRINTS" id="PR01415">
    <property type="entry name" value="ANKYRIN"/>
</dbReference>
<protein>
    <submittedName>
        <fullName evidence="5">Predicted protein</fullName>
    </submittedName>
</protein>
<reference evidence="5 6" key="1">
    <citation type="journal article" date="2010" name="Cell">
        <title>The genome of Naegleria gruberi illuminates early eukaryotic versatility.</title>
        <authorList>
            <person name="Fritz-Laylin L.K."/>
            <person name="Prochnik S.E."/>
            <person name="Ginger M.L."/>
            <person name="Dacks J.B."/>
            <person name="Carpenter M.L."/>
            <person name="Field M.C."/>
            <person name="Kuo A."/>
            <person name="Paredez A."/>
            <person name="Chapman J."/>
            <person name="Pham J."/>
            <person name="Shu S."/>
            <person name="Neupane R."/>
            <person name="Cipriano M."/>
            <person name="Mancuso J."/>
            <person name="Tu H."/>
            <person name="Salamov A."/>
            <person name="Lindquist E."/>
            <person name="Shapiro H."/>
            <person name="Lucas S."/>
            <person name="Grigoriev I.V."/>
            <person name="Cande W.Z."/>
            <person name="Fulton C."/>
            <person name="Rokhsar D.S."/>
            <person name="Dawson S.C."/>
        </authorList>
    </citation>
    <scope>NUCLEOTIDE SEQUENCE [LARGE SCALE GENOMIC DNA]</scope>
    <source>
        <strain evidence="5 6">NEG-M</strain>
    </source>
</reference>
<dbReference type="SMART" id="SM00248">
    <property type="entry name" value="ANK"/>
    <property type="match status" value="8"/>
</dbReference>
<keyword evidence="1" id="KW-0677">Repeat</keyword>
<dbReference type="PROSITE" id="PS50297">
    <property type="entry name" value="ANK_REP_REGION"/>
    <property type="match status" value="3"/>
</dbReference>
<dbReference type="Proteomes" id="UP000006671">
    <property type="component" value="Unassembled WGS sequence"/>
</dbReference>